<evidence type="ECO:0000313" key="12">
    <source>
        <dbReference type="Proteomes" id="UP001282336"/>
    </source>
</evidence>
<keyword evidence="5" id="KW-0997">Cell inner membrane</keyword>
<keyword evidence="4" id="KW-1003">Cell membrane</keyword>
<dbReference type="Pfam" id="PF11356">
    <property type="entry name" value="T2SSC"/>
    <property type="match status" value="1"/>
</dbReference>
<evidence type="ECO:0000256" key="4">
    <source>
        <dbReference type="ARBA" id="ARBA00022475"/>
    </source>
</evidence>
<name>A0AAJ2S323_9ENTR</name>
<organism evidence="11 12">
    <name type="scientific">Scandinavium lactucae</name>
    <dbReference type="NCBI Taxonomy" id="3095028"/>
    <lineage>
        <taxon>Bacteria</taxon>
        <taxon>Pseudomonadati</taxon>
        <taxon>Pseudomonadota</taxon>
        <taxon>Gammaproteobacteria</taxon>
        <taxon>Enterobacterales</taxon>
        <taxon>Enterobacteriaceae</taxon>
        <taxon>Scandinavium</taxon>
    </lineage>
</organism>
<comment type="similarity">
    <text evidence="2">Belongs to the GSP C family.</text>
</comment>
<accession>A0AAJ2S323</accession>
<comment type="subcellular location">
    <subcellularLocation>
        <location evidence="1">Cell inner membrane</location>
    </subcellularLocation>
</comment>
<keyword evidence="8" id="KW-1133">Transmembrane helix</keyword>
<feature type="domain" description="Type II secretion system protein GspC N-terminal" evidence="10">
    <location>
        <begin position="76"/>
        <end position="155"/>
    </location>
</feature>
<keyword evidence="9" id="KW-0472">Membrane</keyword>
<evidence type="ECO:0000256" key="2">
    <source>
        <dbReference type="ARBA" id="ARBA00007986"/>
    </source>
</evidence>
<protein>
    <submittedName>
        <fullName evidence="11">Type II secretion system protein GspC</fullName>
    </submittedName>
</protein>
<evidence type="ECO:0000256" key="3">
    <source>
        <dbReference type="ARBA" id="ARBA00022448"/>
    </source>
</evidence>
<evidence type="ECO:0000256" key="7">
    <source>
        <dbReference type="ARBA" id="ARBA00022927"/>
    </source>
</evidence>
<dbReference type="InterPro" id="IPR024961">
    <property type="entry name" value="T2SS_GspC_N"/>
</dbReference>
<dbReference type="AlphaFoldDB" id="A0AAJ2S323"/>
<keyword evidence="3" id="KW-0813">Transport</keyword>
<reference evidence="11" key="1">
    <citation type="submission" date="2023-11" db="EMBL/GenBank/DDBJ databases">
        <title>Scandinavium wanjuensis sp. nov., isolated from lettuce South Korea.</title>
        <authorList>
            <person name="Park J."/>
            <person name="Park S."/>
            <person name="Oh K.K."/>
            <person name="Cho G.S."/>
            <person name="Franz C.M.A.P."/>
        </authorList>
    </citation>
    <scope>NUCLEOTIDE SEQUENCE</scope>
    <source>
        <strain evidence="11">V105_12</strain>
    </source>
</reference>
<dbReference type="RefSeq" id="WP_319629237.1">
    <property type="nucleotide sequence ID" value="NZ_JAWXRB010000002.1"/>
</dbReference>
<keyword evidence="6" id="KW-0812">Transmembrane</keyword>
<dbReference type="GO" id="GO:0015628">
    <property type="term" value="P:protein secretion by the type II secretion system"/>
    <property type="evidence" value="ECO:0007669"/>
    <property type="project" value="InterPro"/>
</dbReference>
<evidence type="ECO:0000256" key="6">
    <source>
        <dbReference type="ARBA" id="ARBA00022692"/>
    </source>
</evidence>
<dbReference type="InterPro" id="IPR036034">
    <property type="entry name" value="PDZ_sf"/>
</dbReference>
<dbReference type="EMBL" id="JAWXRC010000031">
    <property type="protein sequence ID" value="MDX6032745.1"/>
    <property type="molecule type" value="Genomic_DNA"/>
</dbReference>
<dbReference type="Gene3D" id="2.30.30.830">
    <property type="match status" value="1"/>
</dbReference>
<evidence type="ECO:0000313" key="11">
    <source>
        <dbReference type="EMBL" id="MDX6032745.1"/>
    </source>
</evidence>
<sequence>MKKMIIDIDSQIIWLHKHSQQLLCAGVFLPTLLLFICSVNTVCESIRTANATSISVTAVTDKVQVNLNMDDGSHEVSLAAAKPATTTVAPTSLALTLTGIIASDDRVFSQAIITSQGGPRNYNQGEYIEGLSNVFIEKIDINTVSINNNGTSQLMTLLDEDPTPSSQTQEQTKKARFLSDFIISNPVYENDKLTGVKLYPRGAASRFTRLGFKFGDIALKINNHILSEPEEMKAALNELGTLGAAQFTVLRNSNEKLINASTMDVE</sequence>
<dbReference type="GO" id="GO:0005886">
    <property type="term" value="C:plasma membrane"/>
    <property type="evidence" value="ECO:0007669"/>
    <property type="project" value="UniProtKB-SubCell"/>
</dbReference>
<evidence type="ECO:0000256" key="5">
    <source>
        <dbReference type="ARBA" id="ARBA00022519"/>
    </source>
</evidence>
<dbReference type="SUPFAM" id="SSF50156">
    <property type="entry name" value="PDZ domain-like"/>
    <property type="match status" value="1"/>
</dbReference>
<dbReference type="Proteomes" id="UP001282336">
    <property type="component" value="Unassembled WGS sequence"/>
</dbReference>
<gene>
    <name evidence="11" type="primary">gspC</name>
    <name evidence="11" type="ORF">SIL20_14645</name>
</gene>
<evidence type="ECO:0000259" key="10">
    <source>
        <dbReference type="Pfam" id="PF11356"/>
    </source>
</evidence>
<evidence type="ECO:0000256" key="9">
    <source>
        <dbReference type="ARBA" id="ARBA00023136"/>
    </source>
</evidence>
<comment type="caution">
    <text evidence="11">The sequence shown here is derived from an EMBL/GenBank/DDBJ whole genome shotgun (WGS) entry which is preliminary data.</text>
</comment>
<keyword evidence="7" id="KW-0653">Protein transport</keyword>
<dbReference type="GO" id="GO:0015627">
    <property type="term" value="C:type II protein secretion system complex"/>
    <property type="evidence" value="ECO:0007669"/>
    <property type="project" value="InterPro"/>
</dbReference>
<dbReference type="Gene3D" id="2.30.42.10">
    <property type="match status" value="1"/>
</dbReference>
<evidence type="ECO:0000256" key="1">
    <source>
        <dbReference type="ARBA" id="ARBA00004533"/>
    </source>
</evidence>
<evidence type="ECO:0000256" key="8">
    <source>
        <dbReference type="ARBA" id="ARBA00022989"/>
    </source>
</evidence>
<dbReference type="InterPro" id="IPR001639">
    <property type="entry name" value="T2SS_protein-GspC"/>
</dbReference>
<dbReference type="NCBIfam" id="TIGR01713">
    <property type="entry name" value="typeII_sec_gspC"/>
    <property type="match status" value="1"/>
</dbReference>
<proteinExistence type="inferred from homology"/>